<dbReference type="OrthoDB" id="2840428at2759"/>
<dbReference type="AlphaFoldDB" id="A0A409Y6G5"/>
<dbReference type="EMBL" id="NHTK01001381">
    <property type="protein sequence ID" value="PPQ98632.1"/>
    <property type="molecule type" value="Genomic_DNA"/>
</dbReference>
<dbReference type="Proteomes" id="UP000284842">
    <property type="component" value="Unassembled WGS sequence"/>
</dbReference>
<evidence type="ECO:0000313" key="1">
    <source>
        <dbReference type="EMBL" id="PPQ98632.1"/>
    </source>
</evidence>
<gene>
    <name evidence="1" type="ORF">CVT24_003965</name>
</gene>
<protein>
    <submittedName>
        <fullName evidence="1">Uncharacterized protein</fullName>
    </submittedName>
</protein>
<accession>A0A409Y6G5</accession>
<keyword evidence="2" id="KW-1185">Reference proteome</keyword>
<comment type="caution">
    <text evidence="1">The sequence shown here is derived from an EMBL/GenBank/DDBJ whole genome shotgun (WGS) entry which is preliminary data.</text>
</comment>
<dbReference type="InParanoid" id="A0A409Y6G5"/>
<proteinExistence type="predicted"/>
<name>A0A409Y6G5_9AGAR</name>
<organism evidence="1 2">
    <name type="scientific">Panaeolus cyanescens</name>
    <dbReference type="NCBI Taxonomy" id="181874"/>
    <lineage>
        <taxon>Eukaryota</taxon>
        <taxon>Fungi</taxon>
        <taxon>Dikarya</taxon>
        <taxon>Basidiomycota</taxon>
        <taxon>Agaricomycotina</taxon>
        <taxon>Agaricomycetes</taxon>
        <taxon>Agaricomycetidae</taxon>
        <taxon>Agaricales</taxon>
        <taxon>Agaricineae</taxon>
        <taxon>Galeropsidaceae</taxon>
        <taxon>Panaeolus</taxon>
    </lineage>
</organism>
<reference evidence="1 2" key="1">
    <citation type="journal article" date="2018" name="Evol. Lett.">
        <title>Horizontal gene cluster transfer increased hallucinogenic mushroom diversity.</title>
        <authorList>
            <person name="Reynolds H.T."/>
            <person name="Vijayakumar V."/>
            <person name="Gluck-Thaler E."/>
            <person name="Korotkin H.B."/>
            <person name="Matheny P.B."/>
            <person name="Slot J.C."/>
        </authorList>
    </citation>
    <scope>NUCLEOTIDE SEQUENCE [LARGE SCALE GENOMIC DNA]</scope>
    <source>
        <strain evidence="1 2">2629</strain>
    </source>
</reference>
<evidence type="ECO:0000313" key="2">
    <source>
        <dbReference type="Proteomes" id="UP000284842"/>
    </source>
</evidence>
<sequence>MCRLHTEGTKHGCGHYIITRKLLQEDCMNRFCIFSQAHQSDCPHCPQCRRYYDPDASEKITLKTSDFCRECEYWFKGPGSRPR</sequence>